<dbReference type="PANTHER" id="PTHR43546">
    <property type="entry name" value="UPF0173 METAL-DEPENDENT HYDROLASE MJ1163-RELATED"/>
    <property type="match status" value="1"/>
</dbReference>
<dbReference type="InterPro" id="IPR036866">
    <property type="entry name" value="RibonucZ/Hydroxyglut_hydro"/>
</dbReference>
<evidence type="ECO:0000259" key="1">
    <source>
        <dbReference type="Pfam" id="PF12706"/>
    </source>
</evidence>
<feature type="domain" description="Metallo-beta-lactamase" evidence="1">
    <location>
        <begin position="88"/>
        <end position="207"/>
    </location>
</feature>
<dbReference type="Pfam" id="PF12706">
    <property type="entry name" value="Lactamase_B_2"/>
    <property type="match status" value="1"/>
</dbReference>
<proteinExistence type="predicted"/>
<reference evidence="2 3" key="1">
    <citation type="submission" date="2019-07" db="EMBL/GenBank/DDBJ databases">
        <title>Complete Genome Sequence and Methylome Analysis of Nocardia otitidis-caviarum NEB252.</title>
        <authorList>
            <person name="Fomenkov A."/>
            <person name="Anton B.P."/>
            <person name="Vincze T."/>
            <person name="Roberts R.J."/>
        </authorList>
    </citation>
    <scope>NUCLEOTIDE SEQUENCE [LARGE SCALE GENOMIC DNA]</scope>
    <source>
        <strain evidence="2 3">NEB252</strain>
    </source>
</reference>
<dbReference type="SUPFAM" id="SSF56281">
    <property type="entry name" value="Metallo-hydrolase/oxidoreductase"/>
    <property type="match status" value="1"/>
</dbReference>
<dbReference type="Proteomes" id="UP000317039">
    <property type="component" value="Chromosome"/>
</dbReference>
<sequence>MVGPTRPRSGEGVPLVSKSRLLNRLAGRFAGLTDSGLPIPTPAETVAARRHFFGEAVDPATGEVSPDRVLAAWFGCSGFAIAMGGTVFLLDAWVPRGLTSHYVPTTPAQLAALRPEAIFIGHGHFDHAADAGPIAQASGATVYGTAEHCAAIRKQVAFKAEFACVELGSADSGPGDRYDFPLLPGLEVTAVRHLHSAPTRRGPTSSARVSPAPCLGDIRTHRPTLADATHLVRHLSAPEGGTLLYQFRSADFTLTWHDSSGPLLDRAPEVLEILRALPASDVHIGAIQGFNQFTNGLRDPRSYVEALRPTIFVPNHHDNWLPLITARGEAFRTPLHAELAKLPEATRPEVRMLVDPDDYVSCARMTFK</sequence>
<dbReference type="AlphaFoldDB" id="A0A516NPW9"/>
<gene>
    <name evidence="2" type="ORF">FOH10_21795</name>
</gene>
<accession>A0A516NPW9</accession>
<organism evidence="2 3">
    <name type="scientific">Nocardia otitidiscaviarum</name>
    <dbReference type="NCBI Taxonomy" id="1823"/>
    <lineage>
        <taxon>Bacteria</taxon>
        <taxon>Bacillati</taxon>
        <taxon>Actinomycetota</taxon>
        <taxon>Actinomycetes</taxon>
        <taxon>Mycobacteriales</taxon>
        <taxon>Nocardiaceae</taxon>
        <taxon>Nocardia</taxon>
    </lineage>
</organism>
<evidence type="ECO:0000313" key="3">
    <source>
        <dbReference type="Proteomes" id="UP000317039"/>
    </source>
</evidence>
<dbReference type="InterPro" id="IPR001279">
    <property type="entry name" value="Metallo-B-lactamas"/>
</dbReference>
<dbReference type="Gene3D" id="3.60.15.10">
    <property type="entry name" value="Ribonuclease Z/Hydroxyacylglutathione hydrolase-like"/>
    <property type="match status" value="1"/>
</dbReference>
<evidence type="ECO:0000313" key="2">
    <source>
        <dbReference type="EMBL" id="QDP80953.1"/>
    </source>
</evidence>
<keyword evidence="2" id="KW-0378">Hydrolase</keyword>
<dbReference type="PANTHER" id="PTHR43546:SF3">
    <property type="entry name" value="UPF0173 METAL-DEPENDENT HYDROLASE MJ1163"/>
    <property type="match status" value="1"/>
</dbReference>
<dbReference type="CDD" id="cd06262">
    <property type="entry name" value="metallo-hydrolase-like_MBL-fold"/>
    <property type="match status" value="1"/>
</dbReference>
<dbReference type="InterPro" id="IPR050114">
    <property type="entry name" value="UPF0173_UPF0282_UlaG_hydrolase"/>
</dbReference>
<dbReference type="EMBL" id="CP041695">
    <property type="protein sequence ID" value="QDP80953.1"/>
    <property type="molecule type" value="Genomic_DNA"/>
</dbReference>
<name>A0A516NPW9_9NOCA</name>
<dbReference type="KEGG" id="nod:FOH10_21795"/>
<protein>
    <submittedName>
        <fullName evidence="2">MBL fold metallo-hydrolase</fullName>
    </submittedName>
</protein>
<dbReference type="GO" id="GO:0016787">
    <property type="term" value="F:hydrolase activity"/>
    <property type="evidence" value="ECO:0007669"/>
    <property type="project" value="UniProtKB-KW"/>
</dbReference>